<dbReference type="Proteomes" id="UP000051497">
    <property type="component" value="Unassembled WGS sequence"/>
</dbReference>
<dbReference type="RefSeq" id="WP_075067512.1">
    <property type="nucleotide sequence ID" value="NZ_LKAJ02000001.1"/>
</dbReference>
<feature type="region of interest" description="Disordered" evidence="1">
    <location>
        <begin position="136"/>
        <end position="156"/>
    </location>
</feature>
<name>A0A0Q9YN40_9GAMM</name>
<feature type="region of interest" description="Disordered" evidence="1">
    <location>
        <begin position="859"/>
        <end position="917"/>
    </location>
</feature>
<dbReference type="CDD" id="cd00551">
    <property type="entry name" value="AmyAc_family"/>
    <property type="match status" value="1"/>
</dbReference>
<dbReference type="SUPFAM" id="SSF51445">
    <property type="entry name" value="(Trans)glycosidases"/>
    <property type="match status" value="1"/>
</dbReference>
<gene>
    <name evidence="3" type="ORF">HT99x_000830</name>
    <name evidence="2" type="ORF">HT99x_02920</name>
</gene>
<organism evidence="2">
    <name type="scientific">Candidatus Berkiella aquae</name>
    <dbReference type="NCBI Taxonomy" id="295108"/>
    <lineage>
        <taxon>Bacteria</taxon>
        <taxon>Pseudomonadati</taxon>
        <taxon>Pseudomonadota</taxon>
        <taxon>Gammaproteobacteria</taxon>
        <taxon>Candidatus Berkiellales</taxon>
        <taxon>Candidatus Berkiellaceae</taxon>
        <taxon>Candidatus Berkiella</taxon>
    </lineage>
</organism>
<reference evidence="3" key="2">
    <citation type="journal article" date="2016" name="Genome Announc.">
        <title>Draft Genome Sequences of Two Novel Amoeba-Resistant Intranuclear Bacteria, 'Candidatus Berkiella cookevillensis' and 'Candidatus Berkiella aquae'.</title>
        <authorList>
            <person name="Mehari Y.T."/>
            <person name="Arivett B.A."/>
            <person name="Farone A.L."/>
            <person name="Gunderson J.H."/>
            <person name="Farone M.B."/>
        </authorList>
    </citation>
    <scope>NUCLEOTIDE SEQUENCE</scope>
    <source>
        <strain evidence="3">HT99</strain>
    </source>
</reference>
<dbReference type="EMBL" id="LKAJ01000019">
    <property type="protein sequence ID" value="KRG18634.1"/>
    <property type="molecule type" value="Genomic_DNA"/>
</dbReference>
<evidence type="ECO:0000256" key="1">
    <source>
        <dbReference type="SAM" id="MobiDB-lite"/>
    </source>
</evidence>
<sequence>MLNAPSAGNGNLRCYNMFPAHFKNIDEMTKYLSRLHQYRINAVWINPVHLSGEFVLNKTDMLTGQSQQLKGSLYAMADATLIDPRFSVVARDEEGDMTPTRKQIRKLGNYDPKIIEQCKDLRLKLRRLKINISQKEQEVARNTSSNKRKNSSEVAKTITSLSSQLTTLETKKHSLEENYNHVMAQQQTWIRLLDSRAMKAFTTRAKQLGITPMFDVVLNHLAVDAPFIEQNKELFNFDDKTYPDTTAFSYSKLLGTLRGAPYPVAEQELALQQIPQIINVYWRPFIDLYVKQWGFSAARIDCVGKIPQQLRSAVYDLIRQGVAEQENPGPVIILEEALFSNMTPQEFVSKVKNAGATHITGSSYYAEREWHGGLRGNYNQEDYYKQTMAQHGVVNFTGNHDHYSCAMTVCRQLAFERLRDNQSLYDSYQAFIQEKETANYAPLSEAALEVIKSTFIHFYVQQIIAELHDPDHYNDTINRFGIAFRDRFLTNVYAGSGGYFMLSGDEFASFDQPSVFIRANGEPVYPNKQLGIFTSPLKNIAARVVHDMAVQAVTNKKFNTVFTRLTAADQEIFLSSFIANIYNELNAGIEKTTDRFWDAIESKADAISPAMRDYYDIPCSFENRWNAPQSLQAFASVGFLAETNNIMSRLPPSKIGFWSEIFKAVNNEILIAVRLNGPGYDARPDVIIQNMNPHKPIHFSRQDLEKIALWLQKRGFPQEDASSVAQQSADYHKAYGCIMGSTTYQQRPANLYFAGRLELDSDIEEYHVDIDGTQHTFDIVVEPLPEQQEPLLSPALPKVIPETYSNEILKSIFGSAMTGQSPTLELLDSPQTEQNDVSKDLLLRFSAMKLQCAMLPEVPKSTSTPVATSSASHSESESSDFFDSSFDDENKSWSDCSSEGGEDRGMATFDEDSDEDELLRDIRKLSGQRSAFFK</sequence>
<dbReference type="AlphaFoldDB" id="A0A0Q9YN40"/>
<protein>
    <submittedName>
        <fullName evidence="2">Uncharacterized protein</fullName>
    </submittedName>
</protein>
<dbReference type="OrthoDB" id="9805159at2"/>
<keyword evidence="4" id="KW-1185">Reference proteome</keyword>
<evidence type="ECO:0000313" key="4">
    <source>
        <dbReference type="Proteomes" id="UP000051497"/>
    </source>
</evidence>
<feature type="compositionally biased region" description="Low complexity" evidence="1">
    <location>
        <begin position="859"/>
        <end position="884"/>
    </location>
</feature>
<dbReference type="Gene3D" id="3.20.20.80">
    <property type="entry name" value="Glycosidases"/>
    <property type="match status" value="1"/>
</dbReference>
<accession>A0A0Q9YN40</accession>
<dbReference type="InterPro" id="IPR017853">
    <property type="entry name" value="GH"/>
</dbReference>
<dbReference type="EMBL" id="LKAJ02000001">
    <property type="protein sequence ID" value="MCS5709962.1"/>
    <property type="molecule type" value="Genomic_DNA"/>
</dbReference>
<evidence type="ECO:0000313" key="3">
    <source>
        <dbReference type="EMBL" id="MCS5709962.1"/>
    </source>
</evidence>
<dbReference type="STRING" id="295108.HT99x_02920"/>
<reference evidence="2" key="1">
    <citation type="submission" date="2015-09" db="EMBL/GenBank/DDBJ databases">
        <title>Draft Genome Sequences of Two Novel Amoeba-resistant Intranuclear Bacteria, Candidatus Berkiella cookevillensis and Candidatus Berkiella aquae.</title>
        <authorList>
            <person name="Mehari Y.T."/>
            <person name="Arivett B.A."/>
            <person name="Farone A.L."/>
            <person name="Gunderson J.H."/>
            <person name="Farone M.B."/>
        </authorList>
    </citation>
    <scope>NUCLEOTIDE SEQUENCE [LARGE SCALE GENOMIC DNA]</scope>
    <source>
        <strain evidence="2">HT99</strain>
    </source>
</reference>
<reference evidence="3" key="3">
    <citation type="submission" date="2021-06" db="EMBL/GenBank/DDBJ databases">
        <title>Genomic Description and Analysis of Intracellular Bacteria, Candidatus Berkiella cookevillensis and Candidatus Berkiella aquae.</title>
        <authorList>
            <person name="Kidane D.T."/>
            <person name="Mehari Y.T."/>
            <person name="Rice F.C."/>
            <person name="Arivett B.A."/>
            <person name="Farone A.L."/>
            <person name="Berk S.G."/>
            <person name="Farone M.B."/>
        </authorList>
    </citation>
    <scope>NUCLEOTIDE SEQUENCE</scope>
    <source>
        <strain evidence="3">HT99</strain>
    </source>
</reference>
<evidence type="ECO:0000313" key="2">
    <source>
        <dbReference type="EMBL" id="KRG18634.1"/>
    </source>
</evidence>
<proteinExistence type="predicted"/>
<comment type="caution">
    <text evidence="2">The sequence shown here is derived from an EMBL/GenBank/DDBJ whole genome shotgun (WGS) entry which is preliminary data.</text>
</comment>